<feature type="chain" id="PRO_5015900997" description="alpha-L-fucosidase" evidence="7">
    <location>
        <begin position="22"/>
        <end position="600"/>
    </location>
</feature>
<evidence type="ECO:0000256" key="4">
    <source>
        <dbReference type="ARBA" id="ARBA00022729"/>
    </source>
</evidence>
<dbReference type="EMBL" id="QICL01000001">
    <property type="protein sequence ID" value="PXV69276.1"/>
    <property type="molecule type" value="Genomic_DNA"/>
</dbReference>
<evidence type="ECO:0000256" key="2">
    <source>
        <dbReference type="ARBA" id="ARBA00007951"/>
    </source>
</evidence>
<dbReference type="Gene3D" id="3.20.20.80">
    <property type="entry name" value="Glycosidases"/>
    <property type="match status" value="1"/>
</dbReference>
<evidence type="ECO:0000256" key="6">
    <source>
        <dbReference type="ARBA" id="ARBA00023295"/>
    </source>
</evidence>
<dbReference type="InterPro" id="IPR011658">
    <property type="entry name" value="PA14_dom"/>
</dbReference>
<keyword evidence="5" id="KW-0378">Hydrolase</keyword>
<dbReference type="Gene3D" id="3.90.182.10">
    <property type="entry name" value="Toxin - Anthrax Protective Antigen,domain 1"/>
    <property type="match status" value="1"/>
</dbReference>
<dbReference type="InterPro" id="IPR017853">
    <property type="entry name" value="GH"/>
</dbReference>
<dbReference type="Pfam" id="PF01120">
    <property type="entry name" value="Alpha_L_fucos"/>
    <property type="match status" value="1"/>
</dbReference>
<dbReference type="PANTHER" id="PTHR10030:SF37">
    <property type="entry name" value="ALPHA-L-FUCOSIDASE-RELATED"/>
    <property type="match status" value="1"/>
</dbReference>
<evidence type="ECO:0000259" key="8">
    <source>
        <dbReference type="PROSITE" id="PS51820"/>
    </source>
</evidence>
<dbReference type="OrthoDB" id="1389336at2"/>
<dbReference type="InterPro" id="IPR057739">
    <property type="entry name" value="Glyco_hydro_29_N"/>
</dbReference>
<comment type="similarity">
    <text evidence="2">Belongs to the glycosyl hydrolase 29 family.</text>
</comment>
<dbReference type="InterPro" id="IPR000933">
    <property type="entry name" value="Glyco_hydro_29"/>
</dbReference>
<dbReference type="SUPFAM" id="SSF51445">
    <property type="entry name" value="(Trans)glycosidases"/>
    <property type="match status" value="1"/>
</dbReference>
<organism evidence="9 10">
    <name type="scientific">Dysgonomonas alginatilytica</name>
    <dbReference type="NCBI Taxonomy" id="1605892"/>
    <lineage>
        <taxon>Bacteria</taxon>
        <taxon>Pseudomonadati</taxon>
        <taxon>Bacteroidota</taxon>
        <taxon>Bacteroidia</taxon>
        <taxon>Bacteroidales</taxon>
        <taxon>Dysgonomonadaceae</taxon>
        <taxon>Dysgonomonas</taxon>
    </lineage>
</organism>
<dbReference type="SMART" id="SM00758">
    <property type="entry name" value="PA14"/>
    <property type="match status" value="1"/>
</dbReference>
<gene>
    <name evidence="9" type="ORF">CLV62_101545</name>
</gene>
<dbReference type="PIRSF" id="PIRSF001092">
    <property type="entry name" value="Alpha-L-fucosidase"/>
    <property type="match status" value="1"/>
</dbReference>
<dbReference type="SMART" id="SM00812">
    <property type="entry name" value="Alpha_L_fucos"/>
    <property type="match status" value="1"/>
</dbReference>
<dbReference type="GO" id="GO:0005764">
    <property type="term" value="C:lysosome"/>
    <property type="evidence" value="ECO:0007669"/>
    <property type="project" value="TreeGrafter"/>
</dbReference>
<dbReference type="GO" id="GO:0006004">
    <property type="term" value="P:fucose metabolic process"/>
    <property type="evidence" value="ECO:0007669"/>
    <property type="project" value="InterPro"/>
</dbReference>
<evidence type="ECO:0000256" key="5">
    <source>
        <dbReference type="ARBA" id="ARBA00022801"/>
    </source>
</evidence>
<dbReference type="InterPro" id="IPR037524">
    <property type="entry name" value="PA14/GLEYA"/>
</dbReference>
<dbReference type="GO" id="GO:0016139">
    <property type="term" value="P:glycoside catabolic process"/>
    <property type="evidence" value="ECO:0007669"/>
    <property type="project" value="TreeGrafter"/>
</dbReference>
<feature type="domain" description="PA14" evidence="8">
    <location>
        <begin position="351"/>
        <end position="501"/>
    </location>
</feature>
<dbReference type="EC" id="3.2.1.51" evidence="3"/>
<protein>
    <recommendedName>
        <fullName evidence="3">alpha-L-fucosidase</fullName>
        <ecNumber evidence="3">3.2.1.51</ecNumber>
    </recommendedName>
</protein>
<dbReference type="PRINTS" id="PR00741">
    <property type="entry name" value="GLHYDRLASE29"/>
</dbReference>
<dbReference type="InterPro" id="IPR031919">
    <property type="entry name" value="Fucosidase_C"/>
</dbReference>
<name>A0A2V3PWJ0_9BACT</name>
<dbReference type="PROSITE" id="PS51820">
    <property type="entry name" value="PA14"/>
    <property type="match status" value="1"/>
</dbReference>
<dbReference type="AlphaFoldDB" id="A0A2V3PWJ0"/>
<dbReference type="PANTHER" id="PTHR10030">
    <property type="entry name" value="ALPHA-L-FUCOSIDASE"/>
    <property type="match status" value="1"/>
</dbReference>
<dbReference type="Pfam" id="PF16757">
    <property type="entry name" value="Fucosidase_C"/>
    <property type="match status" value="1"/>
</dbReference>
<keyword evidence="4 7" id="KW-0732">Signal</keyword>
<dbReference type="RefSeq" id="WP_110309223.1">
    <property type="nucleotide sequence ID" value="NZ_QICL01000001.1"/>
</dbReference>
<comment type="function">
    <text evidence="1">Alpha-L-fucosidase is responsible for hydrolyzing the alpha-1,6-linked fucose joined to the reducing-end N-acetylglucosamine of the carbohydrate moieties of glycoproteins.</text>
</comment>
<dbReference type="Pfam" id="PF07691">
    <property type="entry name" value="PA14"/>
    <property type="match status" value="1"/>
</dbReference>
<accession>A0A2V3PWJ0</accession>
<sequence>MKKNFFTLTCLLLLSAFTLQAQTAKVEPTWESIKERGYPEWFNDAKLGIFIHWGLYSVPSWTKKEGYSEWSYKGWRDGKSTAVDFAKKVYGQDFKYEDFRGLFKAELFNPQEWADLFKNSGAKYVVLVSKHHDGYAMWPSKYAPGWNSVETGPKRDIVGELTTAVENDGLKMGLYYSLPEWSNPLHYWEIDPNDSIAKYVDTHMIPQFKELVTKYRPSLIFTDGEWWNSAEQWHARELIAWYYNLVGSEAIVNDRWGGGADYGFKTPEYSAGITMTDRPWAEVRGIGRSFGLNRNEPLENYLTEDDLIHHFATLVANGGGLTLNVGPAGDGQIPLLQQERLLQLGQWLKINGDAIYGTRAYKKHIEEKQIYITRIDSTIDFNWVRNSPDPRIRVDHFTGEWTGYISPNYSEEYTFTAKADDGVRVWIDGKLIIDQWNKQDQTQDGFVQGAQTSATHTSTVKLKKGQKYPIKVEYFEDVQNASIQVKWASKSQAEEVIPYAALYTDNTGNQNGLNATYGSMKTYVAYTQKGNNIYAILLEWQDDQCVLNIDKPADNATISLLGREGNLPWKYENGQLIVDMTPVKFTEIPGRSAWTLKIAQ</sequence>
<dbReference type="GO" id="GO:0004560">
    <property type="term" value="F:alpha-L-fucosidase activity"/>
    <property type="evidence" value="ECO:0007669"/>
    <property type="project" value="InterPro"/>
</dbReference>
<keyword evidence="6" id="KW-0326">Glycosidase</keyword>
<evidence type="ECO:0000256" key="1">
    <source>
        <dbReference type="ARBA" id="ARBA00004071"/>
    </source>
</evidence>
<evidence type="ECO:0000256" key="3">
    <source>
        <dbReference type="ARBA" id="ARBA00012662"/>
    </source>
</evidence>
<feature type="signal peptide" evidence="7">
    <location>
        <begin position="1"/>
        <end position="21"/>
    </location>
</feature>
<dbReference type="SUPFAM" id="SSF56988">
    <property type="entry name" value="Anthrax protective antigen"/>
    <property type="match status" value="1"/>
</dbReference>
<reference evidence="9 10" key="1">
    <citation type="submission" date="2018-03" db="EMBL/GenBank/DDBJ databases">
        <title>Genomic Encyclopedia of Archaeal and Bacterial Type Strains, Phase II (KMG-II): from individual species to whole genera.</title>
        <authorList>
            <person name="Goeker M."/>
        </authorList>
    </citation>
    <scope>NUCLEOTIDE SEQUENCE [LARGE SCALE GENOMIC DNA]</scope>
    <source>
        <strain evidence="9 10">DSM 100214</strain>
    </source>
</reference>
<keyword evidence="10" id="KW-1185">Reference proteome</keyword>
<evidence type="ECO:0000313" key="9">
    <source>
        <dbReference type="EMBL" id="PXV69276.1"/>
    </source>
</evidence>
<evidence type="ECO:0000256" key="7">
    <source>
        <dbReference type="SAM" id="SignalP"/>
    </source>
</evidence>
<dbReference type="Proteomes" id="UP000247973">
    <property type="component" value="Unassembled WGS sequence"/>
</dbReference>
<comment type="caution">
    <text evidence="9">The sequence shown here is derived from an EMBL/GenBank/DDBJ whole genome shotgun (WGS) entry which is preliminary data.</text>
</comment>
<proteinExistence type="inferred from homology"/>
<dbReference type="InterPro" id="IPR016286">
    <property type="entry name" value="FUC_metazoa-typ"/>
</dbReference>
<evidence type="ECO:0000313" key="10">
    <source>
        <dbReference type="Proteomes" id="UP000247973"/>
    </source>
</evidence>